<name>A0A4U1B8M0_9GAMM</name>
<dbReference type="Pfam" id="PF06080">
    <property type="entry name" value="DUF938"/>
    <property type="match status" value="1"/>
</dbReference>
<evidence type="ECO:0000313" key="2">
    <source>
        <dbReference type="Proteomes" id="UP000307999"/>
    </source>
</evidence>
<proteinExistence type="predicted"/>
<dbReference type="EMBL" id="SWDB01000009">
    <property type="protein sequence ID" value="TKB46306.1"/>
    <property type="molecule type" value="Genomic_DNA"/>
</dbReference>
<dbReference type="OrthoDB" id="5563826at2"/>
<accession>A0A4U1B8M0</accession>
<sequence length="204" mass="23143">MTVRIEYMENFSPSCERNKQAIYQQLAAYLPQSYSIFEVGSLSGQHALHFTGLRPDILWQCSDIEDNLPALATNIRHYGGESLLPPVVCDLINQDSWQHSPVDGLYTANTLHIVAPQLVENFFTVANKLVKSKGKLFIYGPFKYNGHYTSASNADFQLWLLERDPNSGIRDFEWVNALATEARFSLLNDIAMPANNQLLVFQRD</sequence>
<dbReference type="Gene3D" id="3.40.50.150">
    <property type="entry name" value="Vaccinia Virus protein VP39"/>
    <property type="match status" value="1"/>
</dbReference>
<reference evidence="1 2" key="1">
    <citation type="submission" date="2019-04" db="EMBL/GenBank/DDBJ databases">
        <title>Thalassotalea guangxiensis sp. nov., isolated from sediment of the coastal wetland.</title>
        <authorList>
            <person name="Zheng S."/>
            <person name="Zhang D."/>
        </authorList>
    </citation>
    <scope>NUCLEOTIDE SEQUENCE [LARGE SCALE GENOMIC DNA]</scope>
    <source>
        <strain evidence="1 2">ZS-4</strain>
    </source>
</reference>
<dbReference type="PANTHER" id="PTHR20974:SF0">
    <property type="entry name" value="UPF0585 PROTEIN CG18661"/>
    <property type="match status" value="1"/>
</dbReference>
<dbReference type="Proteomes" id="UP000307999">
    <property type="component" value="Unassembled WGS sequence"/>
</dbReference>
<dbReference type="SUPFAM" id="SSF53335">
    <property type="entry name" value="S-adenosyl-L-methionine-dependent methyltransferases"/>
    <property type="match status" value="1"/>
</dbReference>
<dbReference type="PANTHER" id="PTHR20974">
    <property type="entry name" value="UPF0585 PROTEIN CG18661"/>
    <property type="match status" value="1"/>
</dbReference>
<comment type="caution">
    <text evidence="1">The sequence shown here is derived from an EMBL/GenBank/DDBJ whole genome shotgun (WGS) entry which is preliminary data.</text>
</comment>
<dbReference type="RefSeq" id="WP_136734882.1">
    <property type="nucleotide sequence ID" value="NZ_SWDB01000009.1"/>
</dbReference>
<organism evidence="1 2">
    <name type="scientific">Thalassotalea mangrovi</name>
    <dbReference type="NCBI Taxonomy" id="2572245"/>
    <lineage>
        <taxon>Bacteria</taxon>
        <taxon>Pseudomonadati</taxon>
        <taxon>Pseudomonadota</taxon>
        <taxon>Gammaproteobacteria</taxon>
        <taxon>Alteromonadales</taxon>
        <taxon>Colwelliaceae</taxon>
        <taxon>Thalassotalea</taxon>
    </lineage>
</organism>
<keyword evidence="2" id="KW-1185">Reference proteome</keyword>
<gene>
    <name evidence="1" type="ORF">E8M12_04435</name>
</gene>
<dbReference type="AlphaFoldDB" id="A0A4U1B8M0"/>
<dbReference type="InterPro" id="IPR029063">
    <property type="entry name" value="SAM-dependent_MTases_sf"/>
</dbReference>
<protein>
    <submittedName>
        <fullName evidence="1">DUF938 domain-containing protein</fullName>
    </submittedName>
</protein>
<dbReference type="InterPro" id="IPR010342">
    <property type="entry name" value="DUF938"/>
</dbReference>
<evidence type="ECO:0000313" key="1">
    <source>
        <dbReference type="EMBL" id="TKB46306.1"/>
    </source>
</evidence>